<organism evidence="1 2">
    <name type="scientific">Novacetimonas maltaceti</name>
    <dbReference type="NCBI Taxonomy" id="1203393"/>
    <lineage>
        <taxon>Bacteria</taxon>
        <taxon>Pseudomonadati</taxon>
        <taxon>Pseudomonadota</taxon>
        <taxon>Alphaproteobacteria</taxon>
        <taxon>Acetobacterales</taxon>
        <taxon>Acetobacteraceae</taxon>
        <taxon>Novacetimonas</taxon>
    </lineage>
</organism>
<comment type="caution">
    <text evidence="1">The sequence shown here is derived from an EMBL/GenBank/DDBJ whole genome shotgun (WGS) entry which is preliminary data.</text>
</comment>
<sequence length="109" mass="10904">MPTYAIEKNTDGAVVSVATWSADDATLPSGYTACTAAEYTTAKSALVNSLQSQALGALVTVQAQALQALAAGETSGPLTQAYTKSLQAIASGTDTTSTALPTAPAAYTD</sequence>
<name>A0A2S3W4S7_9PROT</name>
<keyword evidence="2" id="KW-1185">Reference proteome</keyword>
<reference evidence="1 2" key="1">
    <citation type="submission" date="2018-01" db="EMBL/GenBank/DDBJ databases">
        <title>Draft Genome Sequence of Komagataeibacter maltaceti LMG 1529, a Vinegar Producing Acetic Acid Bacterium Isolated from Malt Vinegar Brewery Acetifiers.</title>
        <authorList>
            <person name="Zhang Q."/>
            <person name="Hollensteiner J."/>
            <person name="Poehlein A."/>
            <person name="Daniel R."/>
        </authorList>
    </citation>
    <scope>NUCLEOTIDE SEQUENCE [LARGE SCALE GENOMIC DNA]</scope>
    <source>
        <strain evidence="1 2">LMG 1529</strain>
    </source>
</reference>
<dbReference type="RefSeq" id="WP_110094096.1">
    <property type="nucleotide sequence ID" value="NZ_NKUE01000009.1"/>
</dbReference>
<accession>A0A2S3W4S7</accession>
<evidence type="ECO:0000313" key="2">
    <source>
        <dbReference type="Proteomes" id="UP000237344"/>
    </source>
</evidence>
<proteinExistence type="predicted"/>
<protein>
    <submittedName>
        <fullName evidence="1">Uncharacterized protein</fullName>
    </submittedName>
</protein>
<gene>
    <name evidence="1" type="ORF">KMAL_03920</name>
</gene>
<dbReference type="EMBL" id="POTC01000003">
    <property type="protein sequence ID" value="POF63861.1"/>
    <property type="molecule type" value="Genomic_DNA"/>
</dbReference>
<evidence type="ECO:0000313" key="1">
    <source>
        <dbReference type="EMBL" id="POF63861.1"/>
    </source>
</evidence>
<dbReference type="Proteomes" id="UP000237344">
    <property type="component" value="Unassembled WGS sequence"/>
</dbReference>
<dbReference type="AlphaFoldDB" id="A0A2S3W4S7"/>